<comment type="caution">
    <text evidence="2">The sequence shown here is derived from an EMBL/GenBank/DDBJ whole genome shotgun (WGS) entry which is preliminary data.</text>
</comment>
<evidence type="ECO:0000259" key="1">
    <source>
        <dbReference type="PROSITE" id="PS50404"/>
    </source>
</evidence>
<feature type="domain" description="GST N-terminal" evidence="1">
    <location>
        <begin position="1"/>
        <end position="80"/>
    </location>
</feature>
<dbReference type="PROSITE" id="PS00195">
    <property type="entry name" value="GLUTAREDOXIN_1"/>
    <property type="match status" value="1"/>
</dbReference>
<dbReference type="EMBL" id="JBHRYB010000013">
    <property type="protein sequence ID" value="MFC3680804.1"/>
    <property type="molecule type" value="Genomic_DNA"/>
</dbReference>
<dbReference type="PROSITE" id="PS50404">
    <property type="entry name" value="GST_NTER"/>
    <property type="match status" value="1"/>
</dbReference>
<keyword evidence="3" id="KW-1185">Reference proteome</keyword>
<name>A0ABV7VTG1_9GAMM</name>
<proteinExistence type="predicted"/>
<dbReference type="InterPro" id="IPR036249">
    <property type="entry name" value="Thioredoxin-like_sf"/>
</dbReference>
<dbReference type="InterPro" id="IPR004045">
    <property type="entry name" value="Glutathione_S-Trfase_N"/>
</dbReference>
<dbReference type="InterPro" id="IPR002109">
    <property type="entry name" value="Glutaredoxin"/>
</dbReference>
<evidence type="ECO:0000313" key="3">
    <source>
        <dbReference type="Proteomes" id="UP001595722"/>
    </source>
</evidence>
<dbReference type="Proteomes" id="UP001595722">
    <property type="component" value="Unassembled WGS sequence"/>
</dbReference>
<dbReference type="Gene3D" id="3.40.30.10">
    <property type="entry name" value="Glutaredoxin"/>
    <property type="match status" value="1"/>
</dbReference>
<dbReference type="InterPro" id="IPR011767">
    <property type="entry name" value="GLR_AS"/>
</dbReference>
<organism evidence="2 3">
    <name type="scientific">Bacterioplanoides pacificum</name>
    <dbReference type="NCBI Taxonomy" id="1171596"/>
    <lineage>
        <taxon>Bacteria</taxon>
        <taxon>Pseudomonadati</taxon>
        <taxon>Pseudomonadota</taxon>
        <taxon>Gammaproteobacteria</taxon>
        <taxon>Oceanospirillales</taxon>
        <taxon>Oceanospirillaceae</taxon>
        <taxon>Bacterioplanoides</taxon>
    </lineage>
</organism>
<dbReference type="CDD" id="cd00570">
    <property type="entry name" value="GST_N_family"/>
    <property type="match status" value="1"/>
</dbReference>
<protein>
    <submittedName>
        <fullName evidence="2">Glutathione S-transferase N-terminal domain-containing protein</fullName>
    </submittedName>
</protein>
<gene>
    <name evidence="2" type="ORF">ACFOMG_11910</name>
</gene>
<accession>A0ABV7VTG1</accession>
<sequence>MKYALYYYDMCPFCQRVLHALPGVKVKVERRNVMQNPQYRQQQQQATGRTTVPCLLIEDESGKETWMYESGDIIRYLTSL</sequence>
<dbReference type="PROSITE" id="PS51354">
    <property type="entry name" value="GLUTAREDOXIN_2"/>
    <property type="match status" value="1"/>
</dbReference>
<dbReference type="RefSeq" id="WP_376866904.1">
    <property type="nucleotide sequence ID" value="NZ_JBHRYB010000013.1"/>
</dbReference>
<dbReference type="SUPFAM" id="SSF52833">
    <property type="entry name" value="Thioredoxin-like"/>
    <property type="match status" value="1"/>
</dbReference>
<reference evidence="3" key="1">
    <citation type="journal article" date="2019" name="Int. J. Syst. Evol. Microbiol.">
        <title>The Global Catalogue of Microorganisms (GCM) 10K type strain sequencing project: providing services to taxonomists for standard genome sequencing and annotation.</title>
        <authorList>
            <consortium name="The Broad Institute Genomics Platform"/>
            <consortium name="The Broad Institute Genome Sequencing Center for Infectious Disease"/>
            <person name="Wu L."/>
            <person name="Ma J."/>
        </authorList>
    </citation>
    <scope>NUCLEOTIDE SEQUENCE [LARGE SCALE GENOMIC DNA]</scope>
    <source>
        <strain evidence="3">KCTC 42424</strain>
    </source>
</reference>
<dbReference type="Pfam" id="PF00462">
    <property type="entry name" value="Glutaredoxin"/>
    <property type="match status" value="1"/>
</dbReference>
<evidence type="ECO:0000313" key="2">
    <source>
        <dbReference type="EMBL" id="MFC3680804.1"/>
    </source>
</evidence>